<dbReference type="Gene3D" id="1.10.1760.20">
    <property type="match status" value="1"/>
</dbReference>
<keyword evidence="1" id="KW-0472">Membrane</keyword>
<sequence>MKDYSLVNWGFERKLALAAVVAGLAIALAPIHIPVGPTKAFPWQHMVNVLAGVTLGPLWASAIAAIVGLIRMALGLGTIFAIPGGIPGAFLVGLTAYILKSRGKKYEYAAFTEPIGTAVIGFLLALYIFAPLVGKYEAWMAALVPIWTIWALSTGVGTLVGFAAIKVLKASRVI</sequence>
<keyword evidence="1" id="KW-0812">Transmembrane</keyword>
<feature type="transmembrane region" description="Helical" evidence="1">
    <location>
        <begin position="139"/>
        <end position="165"/>
    </location>
</feature>
<keyword evidence="1" id="KW-1133">Transmembrane helix</keyword>
<feature type="transmembrane region" description="Helical" evidence="1">
    <location>
        <begin position="76"/>
        <end position="99"/>
    </location>
</feature>
<dbReference type="AlphaFoldDB" id="A0A7J3ZJR6"/>
<dbReference type="EMBL" id="DRZC01000033">
    <property type="protein sequence ID" value="HHQ80345.1"/>
    <property type="molecule type" value="Genomic_DNA"/>
</dbReference>
<dbReference type="NCBIfam" id="TIGR02359">
    <property type="entry name" value="thiW"/>
    <property type="match status" value="1"/>
</dbReference>
<reference evidence="2" key="1">
    <citation type="journal article" date="2020" name="mSystems">
        <title>Genome- and Community-Level Interaction Insights into Carbon Utilization and Element Cycling Functions of Hydrothermarchaeota in Hydrothermal Sediment.</title>
        <authorList>
            <person name="Zhou Z."/>
            <person name="Liu Y."/>
            <person name="Xu W."/>
            <person name="Pan J."/>
            <person name="Luo Z.H."/>
            <person name="Li M."/>
        </authorList>
    </citation>
    <scope>NUCLEOTIDE SEQUENCE [LARGE SCALE GENOMIC DNA]</scope>
    <source>
        <strain evidence="2">SpSt-1116</strain>
    </source>
</reference>
<name>A0A7J3ZJR6_9CREN</name>
<evidence type="ECO:0000256" key="1">
    <source>
        <dbReference type="SAM" id="Phobius"/>
    </source>
</evidence>
<dbReference type="InterPro" id="IPR012652">
    <property type="entry name" value="ThiW"/>
</dbReference>
<gene>
    <name evidence="2" type="primary">thiW</name>
    <name evidence="2" type="ORF">ENM78_02630</name>
</gene>
<evidence type="ECO:0000313" key="2">
    <source>
        <dbReference type="EMBL" id="HHQ80345.1"/>
    </source>
</evidence>
<protein>
    <submittedName>
        <fullName evidence="2">Energy coupling factor transporter S component ThiW</fullName>
    </submittedName>
</protein>
<proteinExistence type="predicted"/>
<feature type="transmembrane region" description="Helical" evidence="1">
    <location>
        <begin position="15"/>
        <end position="35"/>
    </location>
</feature>
<organism evidence="2">
    <name type="scientific">Fervidicoccus fontis</name>
    <dbReference type="NCBI Taxonomy" id="683846"/>
    <lineage>
        <taxon>Archaea</taxon>
        <taxon>Thermoproteota</taxon>
        <taxon>Thermoprotei</taxon>
        <taxon>Fervidicoccales</taxon>
        <taxon>Fervidicoccaceae</taxon>
        <taxon>Fervidicoccus</taxon>
    </lineage>
</organism>
<dbReference type="Pfam" id="PF09512">
    <property type="entry name" value="ThiW"/>
    <property type="match status" value="1"/>
</dbReference>
<feature type="transmembrane region" description="Helical" evidence="1">
    <location>
        <begin position="111"/>
        <end position="133"/>
    </location>
</feature>
<feature type="transmembrane region" description="Helical" evidence="1">
    <location>
        <begin position="47"/>
        <end position="70"/>
    </location>
</feature>
<dbReference type="PIRSF" id="PIRSF024534">
    <property type="entry name" value="ThiW"/>
    <property type="match status" value="1"/>
</dbReference>
<accession>A0A7J3ZJR6</accession>
<comment type="caution">
    <text evidence="2">The sequence shown here is derived from an EMBL/GenBank/DDBJ whole genome shotgun (WGS) entry which is preliminary data.</text>
</comment>